<comment type="caution">
    <text evidence="1">The sequence shown here is derived from an EMBL/GenBank/DDBJ whole genome shotgun (WGS) entry which is preliminary data.</text>
</comment>
<dbReference type="Proteomes" id="UP000479710">
    <property type="component" value="Unassembled WGS sequence"/>
</dbReference>
<evidence type="ECO:0000313" key="2">
    <source>
        <dbReference type="Proteomes" id="UP000479710"/>
    </source>
</evidence>
<gene>
    <name evidence="1" type="ORF">E2562_028827</name>
</gene>
<accession>A0A6G1FD84</accession>
<evidence type="ECO:0000313" key="1">
    <source>
        <dbReference type="EMBL" id="KAF0934821.1"/>
    </source>
</evidence>
<organism evidence="1 2">
    <name type="scientific">Oryza meyeriana var. granulata</name>
    <dbReference type="NCBI Taxonomy" id="110450"/>
    <lineage>
        <taxon>Eukaryota</taxon>
        <taxon>Viridiplantae</taxon>
        <taxon>Streptophyta</taxon>
        <taxon>Embryophyta</taxon>
        <taxon>Tracheophyta</taxon>
        <taxon>Spermatophyta</taxon>
        <taxon>Magnoliopsida</taxon>
        <taxon>Liliopsida</taxon>
        <taxon>Poales</taxon>
        <taxon>Poaceae</taxon>
        <taxon>BOP clade</taxon>
        <taxon>Oryzoideae</taxon>
        <taxon>Oryzeae</taxon>
        <taxon>Oryzinae</taxon>
        <taxon>Oryza</taxon>
        <taxon>Oryza meyeriana</taxon>
    </lineage>
</organism>
<reference evidence="1 2" key="1">
    <citation type="submission" date="2019-11" db="EMBL/GenBank/DDBJ databases">
        <title>Whole genome sequence of Oryza granulata.</title>
        <authorList>
            <person name="Li W."/>
        </authorList>
    </citation>
    <scope>NUCLEOTIDE SEQUENCE [LARGE SCALE GENOMIC DNA]</scope>
    <source>
        <strain evidence="2">cv. Menghai</strain>
        <tissue evidence="1">Leaf</tissue>
    </source>
</reference>
<keyword evidence="2" id="KW-1185">Reference proteome</keyword>
<sequence length="84" mass="9823">MPHESGLRSRRHMQPELRLVRRKVEAELRWISHDASTWVNSDTAKGDPRLPSWESMPCEAYWQCSRMGRSRVEGPEDCNLQSDV</sequence>
<proteinExistence type="predicted"/>
<dbReference type="EMBL" id="SPHZ02000001">
    <property type="protein sequence ID" value="KAF0934821.1"/>
    <property type="molecule type" value="Genomic_DNA"/>
</dbReference>
<dbReference type="AlphaFoldDB" id="A0A6G1FD84"/>
<protein>
    <submittedName>
        <fullName evidence="1">Uncharacterized protein</fullName>
    </submittedName>
</protein>
<name>A0A6G1FD84_9ORYZ</name>